<keyword evidence="3" id="KW-1185">Reference proteome</keyword>
<evidence type="ECO:0000313" key="2">
    <source>
        <dbReference type="EMBL" id="QWG00727.1"/>
    </source>
</evidence>
<dbReference type="RefSeq" id="WP_169666272.1">
    <property type="nucleotide sequence ID" value="NZ_CP076132.1"/>
</dbReference>
<dbReference type="Proteomes" id="UP000678679">
    <property type="component" value="Chromosome 1"/>
</dbReference>
<dbReference type="Pfam" id="PF09834">
    <property type="entry name" value="DUF2061"/>
    <property type="match status" value="2"/>
</dbReference>
<reference evidence="2 3" key="1">
    <citation type="submission" date="2021-05" db="EMBL/GenBank/DDBJ databases">
        <title>Comparative genomic studies on the polysaccharide-degrading batcterial strains of the Flammeovirga genus.</title>
        <authorList>
            <person name="Zewei F."/>
            <person name="Zheng Z."/>
            <person name="Yu L."/>
            <person name="Ruyue G."/>
            <person name="Yanhong M."/>
            <person name="Yuanyuan C."/>
            <person name="Jingyan G."/>
            <person name="Wenjun H."/>
        </authorList>
    </citation>
    <scope>NUCLEOTIDE SEQUENCE [LARGE SCALE GENOMIC DNA]</scope>
    <source>
        <strain evidence="2 3">NBRC:100898</strain>
    </source>
</reference>
<dbReference type="InterPro" id="IPR018638">
    <property type="entry name" value="DUF2061_membrane"/>
</dbReference>
<accession>A0AAX1N3V8</accession>
<dbReference type="AlphaFoldDB" id="A0AAX1N3V8"/>
<feature type="domain" description="DUF2061" evidence="1">
    <location>
        <begin position="9"/>
        <end position="60"/>
    </location>
</feature>
<protein>
    <submittedName>
        <fullName evidence="2">DUF2061 domain-containing protein</fullName>
    </submittedName>
</protein>
<proteinExistence type="predicted"/>
<feature type="domain" description="DUF2061" evidence="1">
    <location>
        <begin position="78"/>
        <end position="129"/>
    </location>
</feature>
<name>A0AAX1N3V8_9BACT</name>
<gene>
    <name evidence="2" type="ORF">KMW28_13810</name>
</gene>
<sequence>MFRFIDRKLAKAISWRFWGTLDTILWGSLISGSSNIGFSIGAFELITKISLYYLHEWIWEKWRTKPFWKKRKNSFRHLVKAISWRLIGTIDTIILAWVISGQPLVGVKVGIAEVVTKIFLYYLHERLWHLFRNNKDEQEKVV</sequence>
<evidence type="ECO:0000313" key="3">
    <source>
        <dbReference type="Proteomes" id="UP000678679"/>
    </source>
</evidence>
<organism evidence="2 3">
    <name type="scientific">Flammeovirga yaeyamensis</name>
    <dbReference type="NCBI Taxonomy" id="367791"/>
    <lineage>
        <taxon>Bacteria</taxon>
        <taxon>Pseudomonadati</taxon>
        <taxon>Bacteroidota</taxon>
        <taxon>Cytophagia</taxon>
        <taxon>Cytophagales</taxon>
        <taxon>Flammeovirgaceae</taxon>
        <taxon>Flammeovirga</taxon>
    </lineage>
</organism>
<evidence type="ECO:0000259" key="1">
    <source>
        <dbReference type="Pfam" id="PF09834"/>
    </source>
</evidence>
<dbReference type="EMBL" id="CP076132">
    <property type="protein sequence ID" value="QWG00727.1"/>
    <property type="molecule type" value="Genomic_DNA"/>
</dbReference>
<dbReference type="KEGG" id="fya:KMW28_13810"/>